<feature type="domain" description="GST C-terminal" evidence="3">
    <location>
        <begin position="154"/>
        <end position="305"/>
    </location>
</feature>
<dbReference type="PROSITE" id="PS50405">
    <property type="entry name" value="GST_CTER"/>
    <property type="match status" value="1"/>
</dbReference>
<dbReference type="InterPro" id="IPR004045">
    <property type="entry name" value="Glutathione_S-Trfase_N"/>
</dbReference>
<dbReference type="Proteomes" id="UP000807716">
    <property type="component" value="Unassembled WGS sequence"/>
</dbReference>
<evidence type="ECO:0000259" key="3">
    <source>
        <dbReference type="PROSITE" id="PS50405"/>
    </source>
</evidence>
<gene>
    <name evidence="4" type="ORF">DFQ27_006658</name>
</gene>
<dbReference type="InterPro" id="IPR036249">
    <property type="entry name" value="Thioredoxin-like_sf"/>
</dbReference>
<evidence type="ECO:0008006" key="6">
    <source>
        <dbReference type="Google" id="ProtNLM"/>
    </source>
</evidence>
<feature type="region of interest" description="Disordered" evidence="1">
    <location>
        <begin position="1"/>
        <end position="45"/>
    </location>
</feature>
<proteinExistence type="predicted"/>
<dbReference type="Gene3D" id="3.40.30.10">
    <property type="entry name" value="Glutaredoxin"/>
    <property type="match status" value="1"/>
</dbReference>
<dbReference type="Gene3D" id="1.20.1050.10">
    <property type="match status" value="1"/>
</dbReference>
<protein>
    <recommendedName>
        <fullName evidence="6">Glutathione S-transferase</fullName>
    </recommendedName>
</protein>
<name>A0A9P6QJP4_9FUNG</name>
<keyword evidence="5" id="KW-1185">Reference proteome</keyword>
<evidence type="ECO:0000313" key="4">
    <source>
        <dbReference type="EMBL" id="KAG0270446.1"/>
    </source>
</evidence>
<dbReference type="Pfam" id="PF14497">
    <property type="entry name" value="GST_C_3"/>
    <property type="match status" value="1"/>
</dbReference>
<reference evidence="4" key="1">
    <citation type="journal article" date="2020" name="Fungal Divers.">
        <title>Resolving the Mortierellaceae phylogeny through synthesis of multi-gene phylogenetics and phylogenomics.</title>
        <authorList>
            <person name="Vandepol N."/>
            <person name="Liber J."/>
            <person name="Desiro A."/>
            <person name="Na H."/>
            <person name="Kennedy M."/>
            <person name="Barry K."/>
            <person name="Grigoriev I.V."/>
            <person name="Miller A.N."/>
            <person name="O'Donnell K."/>
            <person name="Stajich J.E."/>
            <person name="Bonito G."/>
        </authorList>
    </citation>
    <scope>NUCLEOTIDE SEQUENCE</scope>
    <source>
        <strain evidence="4">BC1065</strain>
    </source>
</reference>
<dbReference type="GO" id="GO:0006749">
    <property type="term" value="P:glutathione metabolic process"/>
    <property type="evidence" value="ECO:0007669"/>
    <property type="project" value="TreeGrafter"/>
</dbReference>
<dbReference type="OrthoDB" id="414243at2759"/>
<accession>A0A9P6QJP4</accession>
<evidence type="ECO:0000256" key="1">
    <source>
        <dbReference type="SAM" id="MobiDB-lite"/>
    </source>
</evidence>
<dbReference type="PANTHER" id="PTHR11571">
    <property type="entry name" value="GLUTATHIONE S-TRANSFERASE"/>
    <property type="match status" value="1"/>
</dbReference>
<dbReference type="SUPFAM" id="SSF52833">
    <property type="entry name" value="Thioredoxin-like"/>
    <property type="match status" value="1"/>
</dbReference>
<dbReference type="SUPFAM" id="SSF47616">
    <property type="entry name" value="GST C-terminal domain-like"/>
    <property type="match status" value="1"/>
</dbReference>
<dbReference type="InterPro" id="IPR004046">
    <property type="entry name" value="GST_C"/>
</dbReference>
<dbReference type="AlphaFoldDB" id="A0A9P6QJP4"/>
<dbReference type="InterPro" id="IPR036282">
    <property type="entry name" value="Glutathione-S-Trfase_C_sf"/>
</dbReference>
<comment type="caution">
    <text evidence="4">The sequence shown here is derived from an EMBL/GenBank/DDBJ whole genome shotgun (WGS) entry which is preliminary data.</text>
</comment>
<organism evidence="4 5">
    <name type="scientific">Actinomortierella ambigua</name>
    <dbReference type="NCBI Taxonomy" id="1343610"/>
    <lineage>
        <taxon>Eukaryota</taxon>
        <taxon>Fungi</taxon>
        <taxon>Fungi incertae sedis</taxon>
        <taxon>Mucoromycota</taxon>
        <taxon>Mortierellomycotina</taxon>
        <taxon>Mortierellomycetes</taxon>
        <taxon>Mortierellales</taxon>
        <taxon>Mortierellaceae</taxon>
        <taxon>Actinomortierella</taxon>
    </lineage>
</organism>
<sequence length="307" mass="33814">MTAVLPAPTFSPRTTPEAAQACGTTWKKGRQGRDQGPSKSSCSSDGVEEEVKFEVRFQLLYLKVHGLAATARAILAISGLPWESIYPSDWANVEKAQTPFGTMPVLYETHTTTTTRPAAAASAATTTRSTTLQIPESEVIEQYLGRKFGLVGQDPWEEVAILSFYASTKNVMQTYVSKVLMSNHTSGGGSGAAEAKALELRWFVERDLPAWITLHERWLAENGTNGHYVGDQVGLRLSLADVRTAVSVERYMMIPEAQDLFSADLTPGLWAVKQKLDSHERYAAWKASEEYAAIDAWSKHRQTVLSK</sequence>
<dbReference type="EMBL" id="JAAAJB010000005">
    <property type="protein sequence ID" value="KAG0270446.1"/>
    <property type="molecule type" value="Genomic_DNA"/>
</dbReference>
<dbReference type="PROSITE" id="PS50404">
    <property type="entry name" value="GST_NTER"/>
    <property type="match status" value="1"/>
</dbReference>
<feature type="domain" description="GST N-terminal" evidence="2">
    <location>
        <begin position="55"/>
        <end position="152"/>
    </location>
</feature>
<dbReference type="InterPro" id="IPR010987">
    <property type="entry name" value="Glutathione-S-Trfase_C-like"/>
</dbReference>
<dbReference type="InterPro" id="IPR050213">
    <property type="entry name" value="GST_superfamily"/>
</dbReference>
<dbReference type="GO" id="GO:0004364">
    <property type="term" value="F:glutathione transferase activity"/>
    <property type="evidence" value="ECO:0007669"/>
    <property type="project" value="TreeGrafter"/>
</dbReference>
<evidence type="ECO:0000259" key="2">
    <source>
        <dbReference type="PROSITE" id="PS50404"/>
    </source>
</evidence>
<evidence type="ECO:0000313" key="5">
    <source>
        <dbReference type="Proteomes" id="UP000807716"/>
    </source>
</evidence>